<dbReference type="Proteomes" id="UP000608522">
    <property type="component" value="Unassembled WGS sequence"/>
</dbReference>
<proteinExistence type="predicted"/>
<gene>
    <name evidence="7" type="ORF">Sspor_79420</name>
</gene>
<keyword evidence="4 6" id="KW-1133">Transmembrane helix</keyword>
<keyword evidence="8" id="KW-1185">Reference proteome</keyword>
<evidence type="ECO:0000256" key="2">
    <source>
        <dbReference type="ARBA" id="ARBA00022475"/>
    </source>
</evidence>
<protein>
    <submittedName>
        <fullName evidence="7">RhtB family transporter</fullName>
    </submittedName>
</protein>
<keyword evidence="5 6" id="KW-0472">Membrane</keyword>
<dbReference type="PANTHER" id="PTHR30086">
    <property type="entry name" value="ARGININE EXPORTER PROTEIN ARGO"/>
    <property type="match status" value="1"/>
</dbReference>
<feature type="transmembrane region" description="Helical" evidence="6">
    <location>
        <begin position="45"/>
        <end position="68"/>
    </location>
</feature>
<evidence type="ECO:0000313" key="7">
    <source>
        <dbReference type="EMBL" id="GHI82381.1"/>
    </source>
</evidence>
<dbReference type="Pfam" id="PF01810">
    <property type="entry name" value="LysE"/>
    <property type="match status" value="1"/>
</dbReference>
<comment type="caution">
    <text evidence="7">The sequence shown here is derived from an EMBL/GenBank/DDBJ whole genome shotgun (WGS) entry which is preliminary data.</text>
</comment>
<dbReference type="RefSeq" id="WP_202203325.1">
    <property type="nucleotide sequence ID" value="NZ_BAAATO010000015.1"/>
</dbReference>
<dbReference type="EMBL" id="BNED01000005">
    <property type="protein sequence ID" value="GHI82381.1"/>
    <property type="molecule type" value="Genomic_DNA"/>
</dbReference>
<evidence type="ECO:0000256" key="6">
    <source>
        <dbReference type="SAM" id="Phobius"/>
    </source>
</evidence>
<keyword evidence="3 6" id="KW-0812">Transmembrane</keyword>
<dbReference type="PIRSF" id="PIRSF006324">
    <property type="entry name" value="LeuE"/>
    <property type="match status" value="1"/>
</dbReference>
<evidence type="ECO:0000256" key="3">
    <source>
        <dbReference type="ARBA" id="ARBA00022692"/>
    </source>
</evidence>
<dbReference type="PANTHER" id="PTHR30086:SF20">
    <property type="entry name" value="ARGININE EXPORTER PROTEIN ARGO-RELATED"/>
    <property type="match status" value="1"/>
</dbReference>
<evidence type="ECO:0000313" key="8">
    <source>
        <dbReference type="Proteomes" id="UP000608522"/>
    </source>
</evidence>
<name>A0ABQ3TPP9_9ACTN</name>
<accession>A0ABQ3TPP9</accession>
<feature type="transmembrane region" description="Helical" evidence="6">
    <location>
        <begin position="12"/>
        <end position="33"/>
    </location>
</feature>
<comment type="subcellular location">
    <subcellularLocation>
        <location evidence="1">Cell membrane</location>
        <topology evidence="1">Multi-pass membrane protein</topology>
    </subcellularLocation>
</comment>
<evidence type="ECO:0000256" key="5">
    <source>
        <dbReference type="ARBA" id="ARBA00023136"/>
    </source>
</evidence>
<evidence type="ECO:0000256" key="1">
    <source>
        <dbReference type="ARBA" id="ARBA00004651"/>
    </source>
</evidence>
<feature type="transmembrane region" description="Helical" evidence="6">
    <location>
        <begin position="120"/>
        <end position="142"/>
    </location>
</feature>
<dbReference type="InterPro" id="IPR001123">
    <property type="entry name" value="LeuE-type"/>
</dbReference>
<feature type="transmembrane region" description="Helical" evidence="6">
    <location>
        <begin position="194"/>
        <end position="211"/>
    </location>
</feature>
<reference evidence="8" key="1">
    <citation type="submission" date="2023-07" db="EMBL/GenBank/DDBJ databases">
        <title>Whole genome shotgun sequence of Streptomyces spororaveus NBRC 15456.</title>
        <authorList>
            <person name="Komaki H."/>
            <person name="Tamura T."/>
        </authorList>
    </citation>
    <scope>NUCLEOTIDE SEQUENCE [LARGE SCALE GENOMIC DNA]</scope>
    <source>
        <strain evidence="8">NBRC 15456</strain>
    </source>
</reference>
<evidence type="ECO:0000256" key="4">
    <source>
        <dbReference type="ARBA" id="ARBA00022989"/>
    </source>
</evidence>
<keyword evidence="2" id="KW-1003">Cell membrane</keyword>
<feature type="transmembrane region" description="Helical" evidence="6">
    <location>
        <begin position="154"/>
        <end position="173"/>
    </location>
</feature>
<organism evidence="7 8">
    <name type="scientific">Streptomyces spororaveus</name>
    <dbReference type="NCBI Taxonomy" id="284039"/>
    <lineage>
        <taxon>Bacteria</taxon>
        <taxon>Bacillati</taxon>
        <taxon>Actinomycetota</taxon>
        <taxon>Actinomycetes</taxon>
        <taxon>Kitasatosporales</taxon>
        <taxon>Streptomycetaceae</taxon>
        <taxon>Streptomyces</taxon>
    </lineage>
</organism>
<sequence length="212" mass="22052">MSVLSDPHQLLLFVGASAALVCVPGPNLVYICTRSIAQGTRAGMVSALGVETGTLIHALATAFGVAALVSAEPAALKALTLLGAAYLLYLGIRSLTGAGSPDNSAQPVPSSLWRVYREGILVNVLNPKVMLFFLAFLPQWVSHDADGAQARMELLILAAITFTVALAMDLGYAATAGALARRLRGRAAPGRGRTRYLVALVYLGLAAAAMFS</sequence>
<feature type="transmembrane region" description="Helical" evidence="6">
    <location>
        <begin position="74"/>
        <end position="92"/>
    </location>
</feature>